<dbReference type="Proteomes" id="UP000813068">
    <property type="component" value="Unassembled WGS sequence"/>
</dbReference>
<name>A0ABS6MT65_9GAMM</name>
<accession>A0ABS6MT65</accession>
<evidence type="ECO:0000313" key="2">
    <source>
        <dbReference type="Proteomes" id="UP000813068"/>
    </source>
</evidence>
<reference evidence="1 2" key="1">
    <citation type="submission" date="2021-06" db="EMBL/GenBank/DDBJ databases">
        <title>Differences between aerobic and microaerobic xylene degrading microbial communities.</title>
        <authorList>
            <person name="Banerjee S."/>
            <person name="Tancsics A."/>
        </authorList>
    </citation>
    <scope>NUCLEOTIDE SEQUENCE [LARGE SCALE GENOMIC DNA]</scope>
    <source>
        <strain evidence="1 2">MAP12</strain>
    </source>
</reference>
<keyword evidence="2" id="KW-1185">Reference proteome</keyword>
<organism evidence="1 2">
    <name type="scientific">Geopseudomonas aromaticivorans</name>
    <dbReference type="NCBI Taxonomy" id="2849492"/>
    <lineage>
        <taxon>Bacteria</taxon>
        <taxon>Pseudomonadati</taxon>
        <taxon>Pseudomonadota</taxon>
        <taxon>Gammaproteobacteria</taxon>
        <taxon>Pseudomonadales</taxon>
        <taxon>Pseudomonadaceae</taxon>
        <taxon>Geopseudomonas</taxon>
    </lineage>
</organism>
<dbReference type="EMBL" id="JAHRGL010000011">
    <property type="protein sequence ID" value="MBV2132001.1"/>
    <property type="molecule type" value="Genomic_DNA"/>
</dbReference>
<comment type="caution">
    <text evidence="1">The sequence shown here is derived from an EMBL/GenBank/DDBJ whole genome shotgun (WGS) entry which is preliminary data.</text>
</comment>
<gene>
    <name evidence="1" type="ORF">KRX52_04210</name>
</gene>
<evidence type="ECO:0000313" key="1">
    <source>
        <dbReference type="EMBL" id="MBV2132001.1"/>
    </source>
</evidence>
<sequence>MATDREIALEQAAAAILAEAKAAGLDLPAIAERAKSGIAGNKSYVWVGAEHKVESGEAIDYLLQSVR</sequence>
<protein>
    <submittedName>
        <fullName evidence="1">Uncharacterized protein</fullName>
    </submittedName>
</protein>
<proteinExistence type="predicted"/>
<dbReference type="RefSeq" id="WP_217679914.1">
    <property type="nucleotide sequence ID" value="NZ_JAHRGL010000011.1"/>
</dbReference>